<accession>A0A8I0GY46</accession>
<sequence>HWGQAQLDTGALLCADTLRFHIRADSDSPADQTVKLAVRDAVLAYADARCTAQDKPAALRWAAENLPALELTARAVLARRG</sequence>
<proteinExistence type="predicted"/>
<dbReference type="EMBL" id="JAABFR010000377">
    <property type="protein sequence ID" value="MBD4335781.1"/>
    <property type="molecule type" value="Genomic_DNA"/>
</dbReference>
<reference evidence="1" key="1">
    <citation type="submission" date="2020-01" db="EMBL/GenBank/DDBJ databases">
        <authorList>
            <person name="Richard D."/>
        </authorList>
    </citation>
    <scope>NUCLEOTIDE SEQUENCE</scope>
    <source>
        <strain evidence="1">JP541</strain>
    </source>
</reference>
<dbReference type="Pfam" id="PF09551">
    <property type="entry name" value="Spore_II_R"/>
    <property type="match status" value="1"/>
</dbReference>
<protein>
    <submittedName>
        <fullName evidence="1">Stage II sporulation protein R</fullName>
    </submittedName>
</protein>
<feature type="non-terminal residue" evidence="1">
    <location>
        <position position="1"/>
    </location>
</feature>
<feature type="non-terminal residue" evidence="1">
    <location>
        <position position="81"/>
    </location>
</feature>
<organism evidence="1 2">
    <name type="scientific">Xanthomonas citri pv. citri</name>
    <dbReference type="NCBI Taxonomy" id="611301"/>
    <lineage>
        <taxon>Bacteria</taxon>
        <taxon>Pseudomonadati</taxon>
        <taxon>Pseudomonadota</taxon>
        <taxon>Gammaproteobacteria</taxon>
        <taxon>Lysobacterales</taxon>
        <taxon>Lysobacteraceae</taxon>
        <taxon>Xanthomonas</taxon>
    </lineage>
</organism>
<dbReference type="InterPro" id="IPR014202">
    <property type="entry name" value="Spore_II_R"/>
</dbReference>
<comment type="caution">
    <text evidence="1">The sequence shown here is derived from an EMBL/GenBank/DDBJ whole genome shotgun (WGS) entry which is preliminary data.</text>
</comment>
<evidence type="ECO:0000313" key="1">
    <source>
        <dbReference type="EMBL" id="MBD4335781.1"/>
    </source>
</evidence>
<name>A0A8I0GY46_XANCI</name>
<dbReference type="Proteomes" id="UP000653002">
    <property type="component" value="Unassembled WGS sequence"/>
</dbReference>
<evidence type="ECO:0000313" key="2">
    <source>
        <dbReference type="Proteomes" id="UP000653002"/>
    </source>
</evidence>
<dbReference type="AlphaFoldDB" id="A0A8I0GY46"/>
<gene>
    <name evidence="1" type="ORF">GUH15_06850</name>
</gene>